<dbReference type="InterPro" id="IPR036420">
    <property type="entry name" value="BRCT_dom_sf"/>
</dbReference>
<dbReference type="PROSITE" id="PS50172">
    <property type="entry name" value="BRCT"/>
    <property type="match status" value="1"/>
</dbReference>
<feature type="compositionally biased region" description="Basic residues" evidence="16">
    <location>
        <begin position="819"/>
        <end position="829"/>
    </location>
</feature>
<evidence type="ECO:0000256" key="8">
    <source>
        <dbReference type="ARBA" id="ARBA00022763"/>
    </source>
</evidence>
<feature type="region of interest" description="Disordered" evidence="16">
    <location>
        <begin position="895"/>
        <end position="917"/>
    </location>
</feature>
<dbReference type="InterPro" id="IPR038401">
    <property type="entry name" value="Rev1_C_sf"/>
</dbReference>
<keyword evidence="10 14" id="KW-0238">DNA-binding</keyword>
<dbReference type="SUPFAM" id="SSF100879">
    <property type="entry name" value="Lesion bypass DNA polymerase (Y-family), little finger domain"/>
    <property type="match status" value="1"/>
</dbReference>
<evidence type="ECO:0000256" key="5">
    <source>
        <dbReference type="ARBA" id="ARBA00022679"/>
    </source>
</evidence>
<dbReference type="EMBL" id="JAEPRA010000010">
    <property type="protein sequence ID" value="KAG2179478.1"/>
    <property type="molecule type" value="Genomic_DNA"/>
</dbReference>
<dbReference type="InterPro" id="IPR017961">
    <property type="entry name" value="DNA_pol_Y-fam_little_finger"/>
</dbReference>
<dbReference type="Gene3D" id="6.10.250.1630">
    <property type="match status" value="1"/>
</dbReference>
<dbReference type="GO" id="GO:0003684">
    <property type="term" value="F:damaged DNA binding"/>
    <property type="evidence" value="ECO:0007669"/>
    <property type="project" value="UniProtKB-UniRule"/>
</dbReference>
<dbReference type="Pfam" id="PF11799">
    <property type="entry name" value="IMS_C"/>
    <property type="match status" value="1"/>
</dbReference>
<dbReference type="GO" id="GO:0042276">
    <property type="term" value="P:error-prone translesion synthesis"/>
    <property type="evidence" value="ECO:0007669"/>
    <property type="project" value="InterPro"/>
</dbReference>
<evidence type="ECO:0000256" key="2">
    <source>
        <dbReference type="ARBA" id="ARBA00010945"/>
    </source>
</evidence>
<dbReference type="GO" id="GO:0005634">
    <property type="term" value="C:nucleus"/>
    <property type="evidence" value="ECO:0007669"/>
    <property type="project" value="UniProtKB-SubCell"/>
</dbReference>
<dbReference type="OrthoDB" id="427711at2759"/>
<dbReference type="PANTHER" id="PTHR45990:SF1">
    <property type="entry name" value="DNA REPAIR PROTEIN REV1"/>
    <property type="match status" value="1"/>
</dbReference>
<evidence type="ECO:0000256" key="13">
    <source>
        <dbReference type="ARBA" id="ARBA00058985"/>
    </source>
</evidence>
<name>A0A8H7PSQ3_9FUNG</name>
<organism evidence="19 20">
    <name type="scientific">Umbelopsis vinacea</name>
    <dbReference type="NCBI Taxonomy" id="44442"/>
    <lineage>
        <taxon>Eukaryota</taxon>
        <taxon>Fungi</taxon>
        <taxon>Fungi incertae sedis</taxon>
        <taxon>Mucoromycota</taxon>
        <taxon>Mucoromycotina</taxon>
        <taxon>Umbelopsidomycetes</taxon>
        <taxon>Umbelopsidales</taxon>
        <taxon>Umbelopsidaceae</taxon>
        <taxon>Umbelopsis</taxon>
    </lineage>
</organism>
<feature type="compositionally biased region" description="Polar residues" evidence="16">
    <location>
        <begin position="729"/>
        <end position="751"/>
    </location>
</feature>
<keyword evidence="20" id="KW-1185">Reference proteome</keyword>
<dbReference type="Gene3D" id="6.10.250.1490">
    <property type="match status" value="1"/>
</dbReference>
<dbReference type="GO" id="GO:0070987">
    <property type="term" value="P:error-free translesion synthesis"/>
    <property type="evidence" value="ECO:0007669"/>
    <property type="project" value="UniProtKB-ARBA"/>
</dbReference>
<protein>
    <recommendedName>
        <fullName evidence="3 14">DNA repair protein REV1</fullName>
        <ecNumber evidence="14">2.7.7.-</ecNumber>
    </recommendedName>
</protein>
<feature type="region of interest" description="Disordered" evidence="16">
    <location>
        <begin position="799"/>
        <end position="867"/>
    </location>
</feature>
<feature type="region of interest" description="Disordered" evidence="16">
    <location>
        <begin position="148"/>
        <end position="172"/>
    </location>
</feature>
<dbReference type="GO" id="GO:0046872">
    <property type="term" value="F:metal ion binding"/>
    <property type="evidence" value="ECO:0007669"/>
    <property type="project" value="UniProtKB-KW"/>
</dbReference>
<keyword evidence="4 14" id="KW-0237">DNA synthesis</keyword>
<feature type="region of interest" description="Disordered" evidence="16">
    <location>
        <begin position="729"/>
        <end position="782"/>
    </location>
</feature>
<keyword evidence="7 15" id="KW-0479">Metal-binding</keyword>
<evidence type="ECO:0000313" key="20">
    <source>
        <dbReference type="Proteomes" id="UP000612746"/>
    </source>
</evidence>
<dbReference type="Proteomes" id="UP000612746">
    <property type="component" value="Unassembled WGS sequence"/>
</dbReference>
<comment type="cofactor">
    <cofactor evidence="15">
        <name>Mg(2+)</name>
        <dbReference type="ChEBI" id="CHEBI:18420"/>
    </cofactor>
    <text evidence="15">Binds 2 magnesium ions.</text>
</comment>
<feature type="compositionally biased region" description="Polar residues" evidence="16">
    <location>
        <begin position="830"/>
        <end position="840"/>
    </location>
</feature>
<comment type="function">
    <text evidence="13">Deoxycytidyl transferase involved in DNA repair. Transfers a dCMP residue from dCTP to the 3'-end of a DNA primer in a template-dependent reaction. May assist in the first step in the bypass of abasic lesions by the insertion of a nucleotide opposite the lesion. Required for normal induction of mutations by physical and chemical agents. Involved in mitochondrial DNA mutagenesis.</text>
</comment>
<evidence type="ECO:0000256" key="7">
    <source>
        <dbReference type="ARBA" id="ARBA00022723"/>
    </source>
</evidence>
<keyword evidence="11 14" id="KW-0234">DNA repair</keyword>
<dbReference type="Pfam" id="PF21999">
    <property type="entry name" value="IMS_HHH_1"/>
    <property type="match status" value="1"/>
</dbReference>
<feature type="compositionally biased region" description="Basic and acidic residues" evidence="16">
    <location>
        <begin position="895"/>
        <end position="907"/>
    </location>
</feature>
<dbReference type="AlphaFoldDB" id="A0A8H7PSQ3"/>
<evidence type="ECO:0000256" key="14">
    <source>
        <dbReference type="PIRNR" id="PIRNR036573"/>
    </source>
</evidence>
<dbReference type="SMART" id="SM00292">
    <property type="entry name" value="BRCT"/>
    <property type="match status" value="1"/>
</dbReference>
<evidence type="ECO:0000256" key="6">
    <source>
        <dbReference type="ARBA" id="ARBA00022695"/>
    </source>
</evidence>
<evidence type="ECO:0000313" key="19">
    <source>
        <dbReference type="EMBL" id="KAG2179478.1"/>
    </source>
</evidence>
<dbReference type="GO" id="GO:0017125">
    <property type="term" value="F:deoxycytidyl transferase activity"/>
    <property type="evidence" value="ECO:0007669"/>
    <property type="project" value="TreeGrafter"/>
</dbReference>
<dbReference type="CDD" id="cd17719">
    <property type="entry name" value="BRCT_Rev1"/>
    <property type="match status" value="1"/>
</dbReference>
<dbReference type="InterPro" id="IPR001126">
    <property type="entry name" value="UmuC"/>
</dbReference>
<evidence type="ECO:0000256" key="4">
    <source>
        <dbReference type="ARBA" id="ARBA00022634"/>
    </source>
</evidence>
<comment type="caution">
    <text evidence="19">The sequence shown here is derived from an EMBL/GenBank/DDBJ whole genome shotgun (WGS) entry which is preliminary data.</text>
</comment>
<reference evidence="19" key="1">
    <citation type="submission" date="2020-12" db="EMBL/GenBank/DDBJ databases">
        <title>Metabolic potential, ecology and presence of endohyphal bacteria is reflected in genomic diversity of Mucoromycotina.</title>
        <authorList>
            <person name="Muszewska A."/>
            <person name="Okrasinska A."/>
            <person name="Steczkiewicz K."/>
            <person name="Drgas O."/>
            <person name="Orlowska M."/>
            <person name="Perlinska-Lenart U."/>
            <person name="Aleksandrzak-Piekarczyk T."/>
            <person name="Szatraj K."/>
            <person name="Zielenkiewicz U."/>
            <person name="Pilsyk S."/>
            <person name="Malc E."/>
            <person name="Mieczkowski P."/>
            <person name="Kruszewska J.S."/>
            <person name="Biernat P."/>
            <person name="Pawlowska J."/>
        </authorList>
    </citation>
    <scope>NUCLEOTIDE SEQUENCE</scope>
    <source>
        <strain evidence="19">WA0000051536</strain>
    </source>
</reference>
<dbReference type="Pfam" id="PF16727">
    <property type="entry name" value="REV1_C"/>
    <property type="match status" value="1"/>
</dbReference>
<evidence type="ECO:0000256" key="16">
    <source>
        <dbReference type="SAM" id="MobiDB-lite"/>
    </source>
</evidence>
<dbReference type="PANTHER" id="PTHR45990">
    <property type="entry name" value="DNA REPAIR PROTEIN REV1"/>
    <property type="match status" value="1"/>
</dbReference>
<dbReference type="Pfam" id="PF16589">
    <property type="entry name" value="BRCT_2"/>
    <property type="match status" value="1"/>
</dbReference>
<dbReference type="SUPFAM" id="SSF56672">
    <property type="entry name" value="DNA/RNA polymerases"/>
    <property type="match status" value="1"/>
</dbReference>
<evidence type="ECO:0000256" key="3">
    <source>
        <dbReference type="ARBA" id="ARBA00020399"/>
    </source>
</evidence>
<dbReference type="GO" id="GO:0003887">
    <property type="term" value="F:DNA-directed DNA polymerase activity"/>
    <property type="evidence" value="ECO:0007669"/>
    <property type="project" value="InterPro"/>
</dbReference>
<feature type="binding site" evidence="15">
    <location>
        <position position="388"/>
    </location>
    <ligand>
        <name>Mg(2+)</name>
        <dbReference type="ChEBI" id="CHEBI:18420"/>
        <label>1</label>
    </ligand>
</feature>
<evidence type="ECO:0000256" key="12">
    <source>
        <dbReference type="ARBA" id="ARBA00023242"/>
    </source>
</evidence>
<dbReference type="GO" id="GO:0006281">
    <property type="term" value="P:DNA repair"/>
    <property type="evidence" value="ECO:0007669"/>
    <property type="project" value="UniProtKB-KW"/>
</dbReference>
<dbReference type="InterPro" id="IPR012112">
    <property type="entry name" value="REV1"/>
</dbReference>
<feature type="compositionally biased region" description="Polar residues" evidence="16">
    <location>
        <begin position="148"/>
        <end position="159"/>
    </location>
</feature>
<dbReference type="Gene3D" id="3.30.1490.100">
    <property type="entry name" value="DNA polymerase, Y-family, little finger domain"/>
    <property type="match status" value="1"/>
</dbReference>
<evidence type="ECO:0000256" key="9">
    <source>
        <dbReference type="ARBA" id="ARBA00022842"/>
    </source>
</evidence>
<keyword evidence="8 14" id="KW-0227">DNA damage</keyword>
<evidence type="ECO:0000259" key="17">
    <source>
        <dbReference type="PROSITE" id="PS50172"/>
    </source>
</evidence>
<dbReference type="Gene3D" id="3.40.1170.60">
    <property type="match status" value="1"/>
</dbReference>
<dbReference type="InterPro" id="IPR043128">
    <property type="entry name" value="Rev_trsase/Diguanyl_cyclase"/>
</dbReference>
<dbReference type="InterPro" id="IPR001357">
    <property type="entry name" value="BRCT_dom"/>
</dbReference>
<comment type="subcellular location">
    <subcellularLocation>
        <location evidence="1 14">Nucleus</location>
    </subcellularLocation>
</comment>
<feature type="domain" description="UmuC" evidence="18">
    <location>
        <begin position="274"/>
        <end position="435"/>
    </location>
</feature>
<keyword evidence="9 15" id="KW-0460">Magnesium</keyword>
<sequence>MHNEQQQSPDDKTYDSIRFGDFKSYMERKKRKLKDQEQLILAASDEKSEIFKGLIIYVNGYTNPSHATLKKIITTHGGDFQHYLSKSKITHIVASNLTNSKIKEFSAYKVVLPEWIMDSVEAKVLLPWQNYRLNSPVEVHQKELNFQTQTLSSSSNPTVDSHESSHIPPALSIPQEESKNSIELPPQHLPKSPKGKEVAQVTGSELNLSLLSNDWARKNSSINPEFLDKYYTTSRLHYLSMWKAELKSIVTKLRIRHSSQSQRRKMPRTENSKIMCVDHNLILMTKTDLSNSGLHSLGTLILIAFLHQSVAVCHSKGVMETSSGAVASCNYVARKFNVQNGTSVGHARKLCPELEVIPYEFDKYKEVSEKFYEILFDHADDLEPVSVDEALIDVTSSITESMTVEEFATKIRSQIRESTGCEASIGCGSNILLARQIGYAMGEKLNNMDLKTLEDLRAYPMKALQDIFGKKTGESLYKFARGIDDRPLSSGQPRQSVSAEVSWGVRFENDDQVRDFVLGLCKEVEKRLRNVGCKGKSITMKIKRRKLDALEASKHLGHGICDNFSKSISLEQHTDDALFIYEEAMKLLQSYQFESVDIRGLGVQIQKLDNDMGKNPVEEGQSLLPYKKKQKVENEGATKDHAPEEEPEVITKVDDTIFKASSSTSTSKRLPMEVERQAFHELPMDIRKELERVYEIIFLQEANDHSSKDIISTSLEEDLRIQYEKENANGTDITHQVSDQHTKPSTQSESLSTHEHTKNVSVPYGPTQHDLPPWSQLNPTDLLAMPDNMRATVLKQYSEREQVSATKKRPISPSQSHQSPKRPRTKRTPGQKTPTHQSESIGAKRSFTLTQMFPPQSPSKHRSEANVVDDLSEWDPNVLNELPAEIRAELLDEHRRQREQKQRDLKNQLDSAKTLATTIRSNPSTVVSRSEPALMGKTDISSIRDMLKAWLLAFSREPEEEDVETVSKYVLKLARARNFHQAQLVVQYLAMLVNQEFSQSQESSEPIVVGSVWKLYVEKLRKQLDREVHDIYKCTLKWQY</sequence>
<dbReference type="EC" id="2.7.7.-" evidence="14"/>
<keyword evidence="12 14" id="KW-0539">Nucleus</keyword>
<dbReference type="InterPro" id="IPR036775">
    <property type="entry name" value="DNA_pol_Y-fam_lit_finger_sf"/>
</dbReference>
<evidence type="ECO:0000256" key="10">
    <source>
        <dbReference type="ARBA" id="ARBA00023125"/>
    </source>
</evidence>
<dbReference type="InterPro" id="IPR031991">
    <property type="entry name" value="Rev1_C"/>
</dbReference>
<comment type="similarity">
    <text evidence="2 14">Belongs to the DNA polymerase type-Y family.</text>
</comment>
<dbReference type="PIRSF" id="PIRSF036573">
    <property type="entry name" value="REV1"/>
    <property type="match status" value="1"/>
</dbReference>
<dbReference type="FunFam" id="3.30.1490.100:FF:000001">
    <property type="entry name" value="DNA repair protein REV1"/>
    <property type="match status" value="1"/>
</dbReference>
<dbReference type="Pfam" id="PF00817">
    <property type="entry name" value="IMS"/>
    <property type="match status" value="1"/>
</dbReference>
<evidence type="ECO:0000259" key="18">
    <source>
        <dbReference type="PROSITE" id="PS50173"/>
    </source>
</evidence>
<feature type="region of interest" description="Disordered" evidence="16">
    <location>
        <begin position="611"/>
        <end position="645"/>
    </location>
</feature>
<dbReference type="InterPro" id="IPR053848">
    <property type="entry name" value="IMS_HHH_1"/>
</dbReference>
<evidence type="ECO:0000256" key="11">
    <source>
        <dbReference type="ARBA" id="ARBA00023204"/>
    </source>
</evidence>
<dbReference type="PROSITE" id="PS50173">
    <property type="entry name" value="UMUC"/>
    <property type="match status" value="1"/>
</dbReference>
<feature type="binding site" evidence="15">
    <location>
        <position position="389"/>
    </location>
    <ligand>
        <name>Mg(2+)</name>
        <dbReference type="ChEBI" id="CHEBI:18420"/>
        <label>1</label>
    </ligand>
</feature>
<accession>A0A8H7PSQ3</accession>
<keyword evidence="5 14" id="KW-0808">Transferase</keyword>
<feature type="compositionally biased region" description="Polar residues" evidence="16">
    <location>
        <begin position="908"/>
        <end position="917"/>
    </location>
</feature>
<dbReference type="Gene3D" id="3.30.70.270">
    <property type="match status" value="1"/>
</dbReference>
<feature type="binding site" evidence="15">
    <location>
        <position position="288"/>
    </location>
    <ligand>
        <name>Mg(2+)</name>
        <dbReference type="ChEBI" id="CHEBI:18420"/>
        <label>1</label>
    </ligand>
</feature>
<proteinExistence type="inferred from homology"/>
<feature type="compositionally biased region" description="Basic and acidic residues" evidence="16">
    <location>
        <begin position="631"/>
        <end position="645"/>
    </location>
</feature>
<dbReference type="InterPro" id="IPR043502">
    <property type="entry name" value="DNA/RNA_pol_sf"/>
</dbReference>
<dbReference type="FunFam" id="3.40.50.10190:FF:000011">
    <property type="entry name" value="DNA repair protein REV1"/>
    <property type="match status" value="1"/>
</dbReference>
<dbReference type="SUPFAM" id="SSF52113">
    <property type="entry name" value="BRCT domain"/>
    <property type="match status" value="1"/>
</dbReference>
<dbReference type="Gene3D" id="1.20.58.1280">
    <property type="entry name" value="DNA repair protein Rev1, C-terminal domain"/>
    <property type="match status" value="1"/>
</dbReference>
<evidence type="ECO:0000256" key="15">
    <source>
        <dbReference type="PIRSR" id="PIRSR036573-2"/>
    </source>
</evidence>
<gene>
    <name evidence="19" type="ORF">INT44_006324</name>
</gene>
<dbReference type="Gene3D" id="1.10.150.20">
    <property type="entry name" value="5' to 3' exonuclease, C-terminal subdomain"/>
    <property type="match status" value="1"/>
</dbReference>
<feature type="domain" description="BRCT" evidence="17">
    <location>
        <begin position="46"/>
        <end position="133"/>
    </location>
</feature>
<dbReference type="Gene3D" id="3.40.50.10190">
    <property type="entry name" value="BRCT domain"/>
    <property type="match status" value="1"/>
</dbReference>
<keyword evidence="6 14" id="KW-0548">Nucleotidyltransferase</keyword>
<evidence type="ECO:0000256" key="1">
    <source>
        <dbReference type="ARBA" id="ARBA00004123"/>
    </source>
</evidence>